<evidence type="ECO:0000256" key="2">
    <source>
        <dbReference type="SAM" id="Phobius"/>
    </source>
</evidence>
<keyword evidence="2" id="KW-0812">Transmembrane</keyword>
<feature type="transmembrane region" description="Helical" evidence="2">
    <location>
        <begin position="316"/>
        <end position="340"/>
    </location>
</feature>
<keyword evidence="2" id="KW-0472">Membrane</keyword>
<evidence type="ECO:0000313" key="3">
    <source>
        <dbReference type="EMBL" id="KIR50285.1"/>
    </source>
</evidence>
<feature type="transmembrane region" description="Helical" evidence="2">
    <location>
        <begin position="23"/>
        <end position="45"/>
    </location>
</feature>
<dbReference type="OrthoDB" id="2593582at2759"/>
<sequence>MLFAPSTSPSRHRNSHPSLGRDFLHFLFRLVRLVFVPIIFPLRLLQRTLTAPLTVSLLLKLVLLLLLSLASLVISVFAVGAFFWTWSAGGPIEVEGWLVYGSRKFRLPHTNLQVPLSSILEDVRYDIQVEMELLRPRKGPDELDNFMLSLDLMSAKDPQTALMSAAQPTFAPSPLPESFIDLPSLATRFIPPCIFPWPFRSFCPSRIIGYGNPIERKVLQRRVNAGFSGPASTKNIVSLRKDIMEGVFLKPSRTPESVVGSVSLHIGREDSFMGDSESEGRLKEVKTTGWVLVRFIPRPSGISRWLISVHPLPALLLLPPLSLLLALLSSIFGCAMITIIRRKPKPSKFPKSPKALKAHSGSHRIRDNNARSGQEGPERHSRVQDRAVRTRRPSNYTDVTSSTYSESKLPTENANSASTSEMGDRPSIIMSDDESTSSQ</sequence>
<proteinExistence type="predicted"/>
<gene>
    <name evidence="3" type="ORF">I312_00217</name>
</gene>
<accession>A0A0D0VY43</accession>
<evidence type="ECO:0000256" key="1">
    <source>
        <dbReference type="SAM" id="MobiDB-lite"/>
    </source>
</evidence>
<name>A0A0D0VY43_CRYGA</name>
<feature type="compositionally biased region" description="Basic and acidic residues" evidence="1">
    <location>
        <begin position="376"/>
        <end position="388"/>
    </location>
</feature>
<protein>
    <submittedName>
        <fullName evidence="3">Unplaced genomic scaffold supercont1.1, whole genome shotgun sequence</fullName>
    </submittedName>
</protein>
<dbReference type="EMBL" id="KN847973">
    <property type="protein sequence ID" value="KIR50285.1"/>
    <property type="molecule type" value="Genomic_DNA"/>
</dbReference>
<feature type="region of interest" description="Disordered" evidence="1">
    <location>
        <begin position="346"/>
        <end position="439"/>
    </location>
</feature>
<dbReference type="HOGENOM" id="CLU_624056_0_0_1"/>
<keyword evidence="2" id="KW-1133">Transmembrane helix</keyword>
<organism evidence="3">
    <name type="scientific">Cryptococcus bacillisporus CA1280</name>
    <dbReference type="NCBI Taxonomy" id="1296109"/>
    <lineage>
        <taxon>Eukaryota</taxon>
        <taxon>Fungi</taxon>
        <taxon>Dikarya</taxon>
        <taxon>Basidiomycota</taxon>
        <taxon>Agaricomycotina</taxon>
        <taxon>Tremellomycetes</taxon>
        <taxon>Tremellales</taxon>
        <taxon>Cryptococcaceae</taxon>
        <taxon>Cryptococcus</taxon>
        <taxon>Cryptococcus gattii species complex</taxon>
    </lineage>
</organism>
<feature type="compositionally biased region" description="Polar residues" evidence="1">
    <location>
        <begin position="393"/>
        <end position="421"/>
    </location>
</feature>
<feature type="compositionally biased region" description="Basic residues" evidence="1">
    <location>
        <begin position="354"/>
        <end position="363"/>
    </location>
</feature>
<feature type="transmembrane region" description="Helical" evidence="2">
    <location>
        <begin position="57"/>
        <end position="84"/>
    </location>
</feature>
<reference evidence="3" key="1">
    <citation type="submission" date="2015-01" db="EMBL/GenBank/DDBJ databases">
        <title>The Genome Sequence of Cryptococcus gattii CA1280.</title>
        <authorList>
            <consortium name="The Broad Institute Genomics Platform"/>
            <person name="Cuomo C."/>
            <person name="Litvintseva A."/>
            <person name="Chen Y."/>
            <person name="Heitman J."/>
            <person name="Sun S."/>
            <person name="Springer D."/>
            <person name="Dromer F."/>
            <person name="Young S."/>
            <person name="Zeng Q."/>
            <person name="Gargeya S."/>
            <person name="Abouelleil A."/>
            <person name="Alvarado L."/>
            <person name="Chapman S.B."/>
            <person name="Gainer-Dewar J."/>
            <person name="Goldberg J."/>
            <person name="Griggs A."/>
            <person name="Gujja S."/>
            <person name="Hansen M."/>
            <person name="Howarth C."/>
            <person name="Imamovic A."/>
            <person name="Larimer J."/>
            <person name="Murphy C."/>
            <person name="Naylor J."/>
            <person name="Pearson M."/>
            <person name="Priest M."/>
            <person name="Roberts A."/>
            <person name="Saif S."/>
            <person name="Shea T."/>
            <person name="Sykes S."/>
            <person name="Wortman J."/>
            <person name="Nusbaum C."/>
            <person name="Birren B."/>
        </authorList>
    </citation>
    <scope>NUCLEOTIDE SEQUENCE [LARGE SCALE GENOMIC DNA]</scope>
    <source>
        <strain evidence="3">CA1280</strain>
    </source>
</reference>
<dbReference type="AlphaFoldDB" id="A0A0D0VY43"/>